<keyword evidence="2" id="KW-1185">Reference proteome</keyword>
<dbReference type="GO" id="GO:0070573">
    <property type="term" value="F:metallodipeptidase activity"/>
    <property type="evidence" value="ECO:0007669"/>
    <property type="project" value="InterPro"/>
</dbReference>
<dbReference type="PROSITE" id="PS51365">
    <property type="entry name" value="RENAL_DIPEPTIDASE_2"/>
    <property type="match status" value="1"/>
</dbReference>
<dbReference type="Pfam" id="PF01244">
    <property type="entry name" value="Peptidase_M19"/>
    <property type="match status" value="1"/>
</dbReference>
<dbReference type="OrthoDB" id="9804920at2"/>
<dbReference type="InterPro" id="IPR032466">
    <property type="entry name" value="Metal_Hydrolase"/>
</dbReference>
<evidence type="ECO:0000313" key="2">
    <source>
        <dbReference type="Proteomes" id="UP000298616"/>
    </source>
</evidence>
<accession>A0A4D7K863</accession>
<name>A0A4D7K863_9BACT</name>
<dbReference type="AlphaFoldDB" id="A0A4D7K863"/>
<dbReference type="PANTHER" id="PTHR10443">
    <property type="entry name" value="MICROSOMAL DIPEPTIDASE"/>
    <property type="match status" value="1"/>
</dbReference>
<dbReference type="SUPFAM" id="SSF51556">
    <property type="entry name" value="Metallo-dependent hydrolases"/>
    <property type="match status" value="1"/>
</dbReference>
<dbReference type="RefSeq" id="WP_137092517.1">
    <property type="nucleotide sequence ID" value="NZ_CP028923.1"/>
</dbReference>
<organism evidence="1 2">
    <name type="scientific">Mangrovivirga cuniculi</name>
    <dbReference type="NCBI Taxonomy" id="2715131"/>
    <lineage>
        <taxon>Bacteria</taxon>
        <taxon>Pseudomonadati</taxon>
        <taxon>Bacteroidota</taxon>
        <taxon>Cytophagia</taxon>
        <taxon>Cytophagales</taxon>
        <taxon>Mangrovivirgaceae</taxon>
        <taxon>Mangrovivirga</taxon>
    </lineage>
</organism>
<dbReference type="GO" id="GO:0006508">
    <property type="term" value="P:proteolysis"/>
    <property type="evidence" value="ECO:0007669"/>
    <property type="project" value="InterPro"/>
</dbReference>
<protein>
    <submittedName>
        <fullName evidence="1">Peptidase</fullName>
    </submittedName>
</protein>
<proteinExistence type="predicted"/>
<reference evidence="1 2" key="1">
    <citation type="submission" date="2018-04" db="EMBL/GenBank/DDBJ databases">
        <title>Complete genome uncultured novel isolate.</title>
        <authorList>
            <person name="Merlino G."/>
        </authorList>
    </citation>
    <scope>NUCLEOTIDE SEQUENCE [LARGE SCALE GENOMIC DNA]</scope>
    <source>
        <strain evidence="2">R1DC9</strain>
    </source>
</reference>
<dbReference type="KEGG" id="fpf:DCC35_20415"/>
<dbReference type="InterPro" id="IPR008257">
    <property type="entry name" value="Pept_M19"/>
</dbReference>
<evidence type="ECO:0000313" key="1">
    <source>
        <dbReference type="EMBL" id="QCK16924.1"/>
    </source>
</evidence>
<dbReference type="EMBL" id="CP028923">
    <property type="protein sequence ID" value="QCK16924.1"/>
    <property type="molecule type" value="Genomic_DNA"/>
</dbReference>
<dbReference type="Gene3D" id="3.20.20.140">
    <property type="entry name" value="Metal-dependent hydrolases"/>
    <property type="match status" value="1"/>
</dbReference>
<gene>
    <name evidence="1" type="ORF">DCC35_20415</name>
</gene>
<dbReference type="Proteomes" id="UP000298616">
    <property type="component" value="Chromosome"/>
</dbReference>
<dbReference type="PANTHER" id="PTHR10443:SF12">
    <property type="entry name" value="DIPEPTIDASE"/>
    <property type="match status" value="1"/>
</dbReference>
<sequence>MQKLPVVDFHCDLLSYLLHVQDMPALSYDALEQTDDIGASLPAMEAGKVKVQTCAIFTAPGDDSVVNAFRQARILFELFQRDFPFKKWKGKFRKKNITLIPAIEGASGLCLEKGDAEVQTEMNLLAMKQWIGTPLYVSMTHHGENRFGGGNKAQGIGLKEDGETLLEILAKYGICIDLSHSSYQLAEDIINYKEKKGLDLRVIASHSNFREVYEHDRNLTDEHAKYIIQNNGIIGITYLRDYMHKEKPEYYLEHIEHGIKLGGENYLVQGADFFYWADYEPERHPLFFPDLADSSKFPKVTKKIAKEFGADFAERYMNKTGMQFLSENYIG</sequence>